<sequence>MPQLSPMSWFMVIGIFLICMIFFGVMMWWIVDGKYVVKYTGKGNGVERKECMKWGFSSKLSK</sequence>
<proteinExistence type="predicted"/>
<geneLocation type="mitochondrion" evidence="2"/>
<keyword evidence="1" id="KW-1133">Transmembrane helix</keyword>
<gene>
    <name evidence="2" type="primary">ATP8</name>
</gene>
<accession>A0A0D5CBY0</accession>
<keyword evidence="2" id="KW-0496">Mitochondrion</keyword>
<dbReference type="AlphaFoldDB" id="A0A0D5CBY0"/>
<feature type="transmembrane region" description="Helical" evidence="1">
    <location>
        <begin position="6"/>
        <end position="31"/>
    </location>
</feature>
<protein>
    <submittedName>
        <fullName evidence="2">ATP synthase F0 subunit 8</fullName>
    </submittedName>
</protein>
<evidence type="ECO:0000256" key="1">
    <source>
        <dbReference type="SAM" id="Phobius"/>
    </source>
</evidence>
<reference evidence="2" key="1">
    <citation type="submission" date="2014-11" db="EMBL/GenBank/DDBJ databases">
        <title>Complete F-type mitochondrial genome of Chinese fresh water mussels Anodonta euscaphys.</title>
        <authorList>
            <person name="Chen M.L."/>
            <person name="Wang G.L."/>
            <person name="Li J.L."/>
        </authorList>
    </citation>
    <scope>NUCLEOTIDE SEQUENCE</scope>
    <source>
        <tissue evidence="2">Gonad</tissue>
    </source>
</reference>
<keyword evidence="1" id="KW-0472">Membrane</keyword>
<dbReference type="RefSeq" id="YP_009130401.1">
    <property type="nucleotide sequence ID" value="NC_026792.1"/>
</dbReference>
<dbReference type="CTD" id="4509"/>
<organism evidence="2">
    <name type="scientific">Anemina euscaphys</name>
    <dbReference type="NCBI Taxonomy" id="1631745"/>
    <lineage>
        <taxon>Eukaryota</taxon>
        <taxon>Metazoa</taxon>
        <taxon>Spiralia</taxon>
        <taxon>Lophotrochozoa</taxon>
        <taxon>Mollusca</taxon>
        <taxon>Bivalvia</taxon>
        <taxon>Autobranchia</taxon>
        <taxon>Heteroconchia</taxon>
        <taxon>Palaeoheterodonta</taxon>
        <taxon>Unionida</taxon>
        <taxon>Unionoidea</taxon>
        <taxon>Unionidae</taxon>
        <taxon>Unioninae</taxon>
        <taxon>Anemina</taxon>
    </lineage>
</organism>
<name>A0A0D5CBY0_9BIVA</name>
<dbReference type="GeneID" id="24020390"/>
<evidence type="ECO:0000313" key="2">
    <source>
        <dbReference type="EMBL" id="AJW76281.1"/>
    </source>
</evidence>
<keyword evidence="1" id="KW-0812">Transmembrane</keyword>
<dbReference type="EMBL" id="KP187851">
    <property type="protein sequence ID" value="AJW76281.1"/>
    <property type="molecule type" value="Genomic_DNA"/>
</dbReference>